<dbReference type="InterPro" id="IPR014776">
    <property type="entry name" value="4pyrrole_Mease_sub2"/>
</dbReference>
<dbReference type="Gene3D" id="3.40.1010.10">
    <property type="entry name" value="Cobalt-precorrin-4 Transmethylase, Domain 1"/>
    <property type="match status" value="1"/>
</dbReference>
<feature type="non-terminal residue" evidence="1">
    <location>
        <position position="85"/>
    </location>
</feature>
<dbReference type="PROSITE" id="PS01296">
    <property type="entry name" value="RSMI"/>
    <property type="match status" value="1"/>
</dbReference>
<name>A0A382S3U7_9ZZZZ</name>
<dbReference type="PANTHER" id="PTHR46111">
    <property type="entry name" value="RIBOSOMAL RNA SMALL SUBUNIT METHYLTRANSFERASE I"/>
    <property type="match status" value="1"/>
</dbReference>
<proteinExistence type="predicted"/>
<accession>A0A382S3U7</accession>
<dbReference type="InterPro" id="IPR018063">
    <property type="entry name" value="SAM_MeTrfase_RsmI_CS"/>
</dbReference>
<sequence length="85" mass="9125">MRLFHQYNSKKMIKTVLPILKSNQIISLISDAGTPTISDPGLDLIRACIENSIKVYSIPGPSAVIASLVSSGISTDKFSFLGFAP</sequence>
<evidence type="ECO:0008006" key="2">
    <source>
        <dbReference type="Google" id="ProtNLM"/>
    </source>
</evidence>
<protein>
    <recommendedName>
        <fullName evidence="2">Tetrapyrrole methylase domain-containing protein</fullName>
    </recommendedName>
</protein>
<reference evidence="1" key="1">
    <citation type="submission" date="2018-05" db="EMBL/GenBank/DDBJ databases">
        <authorList>
            <person name="Lanie J.A."/>
            <person name="Ng W.-L."/>
            <person name="Kazmierczak K.M."/>
            <person name="Andrzejewski T.M."/>
            <person name="Davidsen T.M."/>
            <person name="Wayne K.J."/>
            <person name="Tettelin H."/>
            <person name="Glass J.I."/>
            <person name="Rusch D."/>
            <person name="Podicherti R."/>
            <person name="Tsui H.-C.T."/>
            <person name="Winkler M.E."/>
        </authorList>
    </citation>
    <scope>NUCLEOTIDE SEQUENCE</scope>
</reference>
<dbReference type="PANTHER" id="PTHR46111:SF1">
    <property type="entry name" value="RIBOSOMAL RNA SMALL SUBUNIT METHYLTRANSFERASE I"/>
    <property type="match status" value="1"/>
</dbReference>
<dbReference type="InterPro" id="IPR014777">
    <property type="entry name" value="4pyrrole_Mease_sub1"/>
</dbReference>
<evidence type="ECO:0000313" key="1">
    <source>
        <dbReference type="EMBL" id="SVD03798.1"/>
    </source>
</evidence>
<dbReference type="InterPro" id="IPR035996">
    <property type="entry name" value="4pyrrol_Methylase_sf"/>
</dbReference>
<dbReference type="GO" id="GO:0008168">
    <property type="term" value="F:methyltransferase activity"/>
    <property type="evidence" value="ECO:0007669"/>
    <property type="project" value="InterPro"/>
</dbReference>
<dbReference type="InterPro" id="IPR008189">
    <property type="entry name" value="rRNA_ssu_MeTfrase_I"/>
</dbReference>
<gene>
    <name evidence="1" type="ORF">METZ01_LOCUS356652</name>
</gene>
<dbReference type="SUPFAM" id="SSF53790">
    <property type="entry name" value="Tetrapyrrole methylase"/>
    <property type="match status" value="1"/>
</dbReference>
<dbReference type="AlphaFoldDB" id="A0A382S3U7"/>
<dbReference type="Gene3D" id="3.30.950.10">
    <property type="entry name" value="Methyltransferase, Cobalt-precorrin-4 Transmethylase, Domain 2"/>
    <property type="match status" value="1"/>
</dbReference>
<organism evidence="1">
    <name type="scientific">marine metagenome</name>
    <dbReference type="NCBI Taxonomy" id="408172"/>
    <lineage>
        <taxon>unclassified sequences</taxon>
        <taxon>metagenomes</taxon>
        <taxon>ecological metagenomes</taxon>
    </lineage>
</organism>
<dbReference type="EMBL" id="UINC01125749">
    <property type="protein sequence ID" value="SVD03798.1"/>
    <property type="molecule type" value="Genomic_DNA"/>
</dbReference>